<dbReference type="EMBL" id="MLFU01000006">
    <property type="protein sequence ID" value="KAK1507562.1"/>
    <property type="molecule type" value="Genomic_DNA"/>
</dbReference>
<feature type="region of interest" description="Disordered" evidence="1">
    <location>
        <begin position="1"/>
        <end position="22"/>
    </location>
</feature>
<evidence type="ECO:0000313" key="2">
    <source>
        <dbReference type="EMBL" id="KAK1507562.1"/>
    </source>
</evidence>
<gene>
    <name evidence="2" type="ORF">CTAM01_02674</name>
</gene>
<evidence type="ECO:0000256" key="1">
    <source>
        <dbReference type="SAM" id="MobiDB-lite"/>
    </source>
</evidence>
<dbReference type="GeneID" id="85402950"/>
<evidence type="ECO:0000313" key="3">
    <source>
        <dbReference type="Proteomes" id="UP001227543"/>
    </source>
</evidence>
<comment type="caution">
    <text evidence="2">The sequence shown here is derived from an EMBL/GenBank/DDBJ whole genome shotgun (WGS) entry which is preliminary data.</text>
</comment>
<name>A0ABQ9RM26_9PEZI</name>
<reference evidence="2 3" key="1">
    <citation type="submission" date="2016-10" db="EMBL/GenBank/DDBJ databases">
        <title>The genome sequence of Colletotrichum fioriniae PJ7.</title>
        <authorList>
            <person name="Baroncelli R."/>
        </authorList>
    </citation>
    <scope>NUCLEOTIDE SEQUENCE [LARGE SCALE GENOMIC DNA]</scope>
    <source>
        <strain evidence="2 3">Tom-12</strain>
    </source>
</reference>
<proteinExistence type="predicted"/>
<sequence length="97" mass="10969">MAPIERKSDDATQVDRCSPSWGDTWSRDLLGAFEREEAALDDQVNSTQSDRAVYSRDYEVSSEGNDQNGVDVETRYLLLRFLYADSPVLASDDEDEL</sequence>
<feature type="region of interest" description="Disordered" evidence="1">
    <location>
        <begin position="40"/>
        <end position="67"/>
    </location>
</feature>
<feature type="compositionally biased region" description="Basic and acidic residues" evidence="1">
    <location>
        <begin position="1"/>
        <end position="10"/>
    </location>
</feature>
<protein>
    <submittedName>
        <fullName evidence="2">Uncharacterized protein</fullName>
    </submittedName>
</protein>
<dbReference type="RefSeq" id="XP_060386515.1">
    <property type="nucleotide sequence ID" value="XM_060518712.1"/>
</dbReference>
<organism evidence="2 3">
    <name type="scientific">Colletotrichum tamarilloi</name>
    <dbReference type="NCBI Taxonomy" id="1209934"/>
    <lineage>
        <taxon>Eukaryota</taxon>
        <taxon>Fungi</taxon>
        <taxon>Dikarya</taxon>
        <taxon>Ascomycota</taxon>
        <taxon>Pezizomycotina</taxon>
        <taxon>Sordariomycetes</taxon>
        <taxon>Hypocreomycetidae</taxon>
        <taxon>Glomerellales</taxon>
        <taxon>Glomerellaceae</taxon>
        <taxon>Colletotrichum</taxon>
        <taxon>Colletotrichum acutatum species complex</taxon>
    </lineage>
</organism>
<accession>A0ABQ9RM26</accession>
<keyword evidence="3" id="KW-1185">Reference proteome</keyword>
<dbReference type="Proteomes" id="UP001227543">
    <property type="component" value="Unassembled WGS sequence"/>
</dbReference>